<sequence>EACKFLGKVSNTDEDAARQLYEVTNLYYNYTGTKMSFCANAERCEGAYAALGDTMGWSWQVGDKSISEFPADADAVHPKPSKTILYSLGGSGWVFID</sequence>
<organism evidence="1 2">
    <name type="scientific">Trichostrongylus colubriformis</name>
    <name type="common">Black scour worm</name>
    <dbReference type="NCBI Taxonomy" id="6319"/>
    <lineage>
        <taxon>Eukaryota</taxon>
        <taxon>Metazoa</taxon>
        <taxon>Ecdysozoa</taxon>
        <taxon>Nematoda</taxon>
        <taxon>Chromadorea</taxon>
        <taxon>Rhabditida</taxon>
        <taxon>Rhabditina</taxon>
        <taxon>Rhabditomorpha</taxon>
        <taxon>Strongyloidea</taxon>
        <taxon>Trichostrongylidae</taxon>
        <taxon>Trichostrongylus</taxon>
    </lineage>
</organism>
<accession>A0AAN8FIR9</accession>
<comment type="caution">
    <text evidence="1">The sequence shown here is derived from an EMBL/GenBank/DDBJ whole genome shotgun (WGS) entry which is preliminary data.</text>
</comment>
<name>A0AAN8FIR9_TRICO</name>
<dbReference type="Gene3D" id="1.20.120.980">
    <property type="entry name" value="Serine carboxypeptidase S28, SKS domain"/>
    <property type="match status" value="1"/>
</dbReference>
<dbReference type="InterPro" id="IPR042269">
    <property type="entry name" value="Ser_carbopepase_S28_SKS"/>
</dbReference>
<reference evidence="1 2" key="1">
    <citation type="submission" date="2019-10" db="EMBL/GenBank/DDBJ databases">
        <title>Assembly and Annotation for the nematode Trichostrongylus colubriformis.</title>
        <authorList>
            <person name="Martin J."/>
        </authorList>
    </citation>
    <scope>NUCLEOTIDE SEQUENCE [LARGE SCALE GENOMIC DNA]</scope>
    <source>
        <strain evidence="1">G859</strain>
        <tissue evidence="1">Whole worm</tissue>
    </source>
</reference>
<keyword evidence="2" id="KW-1185">Reference proteome</keyword>
<evidence type="ECO:0000313" key="2">
    <source>
        <dbReference type="Proteomes" id="UP001331761"/>
    </source>
</evidence>
<dbReference type="EMBL" id="WIXE01008441">
    <property type="protein sequence ID" value="KAK5979320.1"/>
    <property type="molecule type" value="Genomic_DNA"/>
</dbReference>
<dbReference type="Proteomes" id="UP001331761">
    <property type="component" value="Unassembled WGS sequence"/>
</dbReference>
<feature type="non-terminal residue" evidence="1">
    <location>
        <position position="97"/>
    </location>
</feature>
<dbReference type="AlphaFoldDB" id="A0AAN8FIR9"/>
<evidence type="ECO:0000313" key="1">
    <source>
        <dbReference type="EMBL" id="KAK5979320.1"/>
    </source>
</evidence>
<proteinExistence type="predicted"/>
<protein>
    <submittedName>
        <fullName evidence="1">Uncharacterized protein</fullName>
    </submittedName>
</protein>
<feature type="non-terminal residue" evidence="1">
    <location>
        <position position="1"/>
    </location>
</feature>
<gene>
    <name evidence="1" type="ORF">GCK32_022401</name>
</gene>